<protein>
    <submittedName>
        <fullName evidence="1">Uncharacterized protein</fullName>
    </submittedName>
</protein>
<keyword evidence="2" id="KW-1185">Reference proteome</keyword>
<dbReference type="EMBL" id="WOSW01000012">
    <property type="protein sequence ID" value="NHO32583.1"/>
    <property type="molecule type" value="Genomic_DNA"/>
</dbReference>
<gene>
    <name evidence="1" type="ORF">GOB84_08420</name>
</gene>
<comment type="caution">
    <text evidence="1">The sequence shown here is derived from an EMBL/GenBank/DDBJ whole genome shotgun (WGS) entry which is preliminary data.</text>
</comment>
<proteinExistence type="predicted"/>
<dbReference type="Proteomes" id="UP000615326">
    <property type="component" value="Unassembled WGS sequence"/>
</dbReference>
<accession>A0ABX0KBN1</accession>
<organism evidence="1 2">
    <name type="scientific">Acetobacter fallax</name>
    <dbReference type="NCBI Taxonomy" id="1737473"/>
    <lineage>
        <taxon>Bacteria</taxon>
        <taxon>Pseudomonadati</taxon>
        <taxon>Pseudomonadota</taxon>
        <taxon>Alphaproteobacteria</taxon>
        <taxon>Acetobacterales</taxon>
        <taxon>Acetobacteraceae</taxon>
        <taxon>Acetobacter</taxon>
    </lineage>
</organism>
<reference evidence="1 2" key="1">
    <citation type="journal article" date="2020" name="Int. J. Syst. Evol. Microbiol.">
        <title>Novel acetic acid bacteria from cider fermentations: Acetobacter conturbans sp. nov. and Acetobacter fallax sp. nov.</title>
        <authorList>
            <person name="Sombolestani A.S."/>
            <person name="Cleenwerck I."/>
            <person name="Cnockaert M."/>
            <person name="Borremans W."/>
            <person name="Wieme A.D."/>
            <person name="De Vuyst L."/>
            <person name="Vandamme P."/>
        </authorList>
    </citation>
    <scope>NUCLEOTIDE SEQUENCE [LARGE SCALE GENOMIC DNA]</scope>
    <source>
        <strain evidence="1 2">LMG 1637</strain>
    </source>
</reference>
<evidence type="ECO:0000313" key="1">
    <source>
        <dbReference type="EMBL" id="NHO32583.1"/>
    </source>
</evidence>
<name>A0ABX0KBN1_9PROT</name>
<evidence type="ECO:0000313" key="2">
    <source>
        <dbReference type="Proteomes" id="UP000615326"/>
    </source>
</evidence>
<dbReference type="RefSeq" id="WP_173577112.1">
    <property type="nucleotide sequence ID" value="NZ_WOSW01000012.1"/>
</dbReference>
<sequence>MDYDNLEQHIYENDIAIYDIITALHPFYRYKLYQLVAEKSGLSTDNDANELALNVVRMLSIMKKSVVDSFELTSFSYAELQSHQRITGTKLARKADKARINMRRVLGLSIEDDEVQQDFNLNKRTRYESIKIMGRSVQDSINAKKKNNRSRDWMISQCLNSSMQLAGMTRDNDPTMSGSFLSGTLPRKYRGLSFEQCNEEINNRLNNIKKYADRKGIIWTGVYVIELHKDETPHIHIIYYVDESQRLELLDIIFKFFWNENPDNPEVDQRIPDFEGVLGYIFKDYGKPNTRHGFIGLRRDIRTIWNNLYIKNFGDKSLSYLSSNRLFHIRKMMDKKSINDKIEGIHGYILFSLKGFKSDYLNSIGKNDEPIKYVGLSRKIREMRTYINVFIDTNLARNFYKNTRVRCYVLYFGYSYLYINTKIVLDGFFRFEIIESRGQPPPKWKGLDYFFILSKNIIS</sequence>